<dbReference type="InterPro" id="IPR038323">
    <property type="entry name" value="ArAE_1_C_sf"/>
</dbReference>
<dbReference type="PANTHER" id="PTHR40064">
    <property type="entry name" value="MEMBRANE PROTEIN-RELATED"/>
    <property type="match status" value="1"/>
</dbReference>
<dbReference type="InterPro" id="IPR052984">
    <property type="entry name" value="UPF0421"/>
</dbReference>
<name>A0A078MFG1_9BACL</name>
<dbReference type="PATRIC" id="fig|1461583.4.peg.2186"/>
<evidence type="ECO:0000256" key="1">
    <source>
        <dbReference type="ARBA" id="ARBA00004651"/>
    </source>
</evidence>
<sequence>MKRFSIGYRTLKTAVGTTIAIALANYFGLDYYVSAGILTILCIQQTRKKSLHAVYTRAVASLVGMLFAFIFFELLGYHPIVLGVMLIVFIPTIVSLKVSAGFVSSAVIILHLFDAQHFTLALLQNELSLMAIGYGTGLIVNMYMGDITSTLEKYRIKIERLYTEIFTEVALYLRTGESLWDGHQLIEAEQLLNKAKSLAFKDVENHLTRHSNSYYHYFDMREEQLEIIDRILPKVTTLPVVVQEATLVANFLDELAKHVHSGNTASLFREHLEAVRKDFALMPMPKNHEQFVAQAALYQFIEEMDKYLVIKQGFKGLDIKK</sequence>
<evidence type="ECO:0000259" key="7">
    <source>
        <dbReference type="Pfam" id="PF11728"/>
    </source>
</evidence>
<keyword evidence="2" id="KW-1003">Cell membrane</keyword>
<feature type="transmembrane region" description="Helical" evidence="6">
    <location>
        <begin position="125"/>
        <end position="144"/>
    </location>
</feature>
<dbReference type="HOGENOM" id="CLU_067525_1_0_9"/>
<dbReference type="Pfam" id="PF11728">
    <property type="entry name" value="ArAE_1_C"/>
    <property type="match status" value="1"/>
</dbReference>
<dbReference type="PANTHER" id="PTHR40064:SF1">
    <property type="entry name" value="MEMBRANE PROTEIN"/>
    <property type="match status" value="1"/>
</dbReference>
<organism evidence="8">
    <name type="scientific">Metalysinibacillus saudimassiliensis</name>
    <dbReference type="NCBI Taxonomy" id="1461583"/>
    <lineage>
        <taxon>Bacteria</taxon>
        <taxon>Bacillati</taxon>
        <taxon>Bacillota</taxon>
        <taxon>Bacilli</taxon>
        <taxon>Bacillales</taxon>
        <taxon>Caryophanaceae</taxon>
        <taxon>Metalysinibacillus</taxon>
    </lineage>
</organism>
<dbReference type="AlphaFoldDB" id="A0A078MFG1"/>
<proteinExistence type="predicted"/>
<evidence type="ECO:0000256" key="4">
    <source>
        <dbReference type="ARBA" id="ARBA00022989"/>
    </source>
</evidence>
<feature type="transmembrane region" description="Helical" evidence="6">
    <location>
        <begin position="80"/>
        <end position="113"/>
    </location>
</feature>
<reference evidence="8" key="1">
    <citation type="submission" date="2014-07" db="EMBL/GenBank/DDBJ databases">
        <authorList>
            <person name="Urmite Genomes Urmite Genomes"/>
        </authorList>
    </citation>
    <scope>NUCLEOTIDE SEQUENCE</scope>
    <source>
        <strain evidence="8">13S34_air</strain>
    </source>
</reference>
<accession>A0A078MFG1</accession>
<protein>
    <recommendedName>
        <fullName evidence="7">Putative aromatic acid exporter C-terminal domain-containing protein</fullName>
    </recommendedName>
</protein>
<evidence type="ECO:0000256" key="2">
    <source>
        <dbReference type="ARBA" id="ARBA00022475"/>
    </source>
</evidence>
<dbReference type="InterPro" id="IPR010343">
    <property type="entry name" value="ArAE_1"/>
</dbReference>
<feature type="domain" description="Putative aromatic acid exporter C-terminal" evidence="7">
    <location>
        <begin position="150"/>
        <end position="312"/>
    </location>
</feature>
<dbReference type="Gene3D" id="1.20.120.940">
    <property type="entry name" value="Putative aromatic acid exporter, C-terminal domain"/>
    <property type="match status" value="1"/>
</dbReference>
<keyword evidence="4 6" id="KW-1133">Transmembrane helix</keyword>
<evidence type="ECO:0000256" key="6">
    <source>
        <dbReference type="SAM" id="Phobius"/>
    </source>
</evidence>
<feature type="transmembrane region" description="Helical" evidence="6">
    <location>
        <begin position="20"/>
        <end position="42"/>
    </location>
</feature>
<dbReference type="Pfam" id="PF06081">
    <property type="entry name" value="ArAE_1"/>
    <property type="match status" value="1"/>
</dbReference>
<dbReference type="InterPro" id="IPR021062">
    <property type="entry name" value="ArAE_1_C"/>
</dbReference>
<evidence type="ECO:0000256" key="3">
    <source>
        <dbReference type="ARBA" id="ARBA00022692"/>
    </source>
</evidence>
<dbReference type="EMBL" id="LN483076">
    <property type="protein sequence ID" value="CEA05035.1"/>
    <property type="molecule type" value="Genomic_DNA"/>
</dbReference>
<feature type="transmembrane region" description="Helical" evidence="6">
    <location>
        <begin position="54"/>
        <end position="74"/>
    </location>
</feature>
<dbReference type="GO" id="GO:0005886">
    <property type="term" value="C:plasma membrane"/>
    <property type="evidence" value="ECO:0007669"/>
    <property type="project" value="UniProtKB-SubCell"/>
</dbReference>
<evidence type="ECO:0000256" key="5">
    <source>
        <dbReference type="ARBA" id="ARBA00023136"/>
    </source>
</evidence>
<keyword evidence="5 6" id="KW-0472">Membrane</keyword>
<evidence type="ECO:0000313" key="8">
    <source>
        <dbReference type="EMBL" id="CEA05035.1"/>
    </source>
</evidence>
<gene>
    <name evidence="8" type="ORF">BN1050_02269</name>
</gene>
<comment type="subcellular location">
    <subcellularLocation>
        <location evidence="1">Cell membrane</location>
        <topology evidence="1">Multi-pass membrane protein</topology>
    </subcellularLocation>
</comment>
<keyword evidence="3 6" id="KW-0812">Transmembrane</keyword>